<organism evidence="2 3">
    <name type="scientific">Eruca vesicaria subsp. sativa</name>
    <name type="common">Garden rocket</name>
    <name type="synonym">Eruca sativa</name>
    <dbReference type="NCBI Taxonomy" id="29727"/>
    <lineage>
        <taxon>Eukaryota</taxon>
        <taxon>Viridiplantae</taxon>
        <taxon>Streptophyta</taxon>
        <taxon>Embryophyta</taxon>
        <taxon>Tracheophyta</taxon>
        <taxon>Spermatophyta</taxon>
        <taxon>Magnoliopsida</taxon>
        <taxon>eudicotyledons</taxon>
        <taxon>Gunneridae</taxon>
        <taxon>Pentapetalae</taxon>
        <taxon>rosids</taxon>
        <taxon>malvids</taxon>
        <taxon>Brassicales</taxon>
        <taxon>Brassicaceae</taxon>
        <taxon>Brassiceae</taxon>
        <taxon>Eruca</taxon>
    </lineage>
</organism>
<proteinExistence type="predicted"/>
<evidence type="ECO:0000313" key="3">
    <source>
        <dbReference type="Proteomes" id="UP001642260"/>
    </source>
</evidence>
<reference evidence="2 3" key="1">
    <citation type="submission" date="2022-03" db="EMBL/GenBank/DDBJ databases">
        <authorList>
            <person name="Macdonald S."/>
            <person name="Ahmed S."/>
            <person name="Newling K."/>
        </authorList>
    </citation>
    <scope>NUCLEOTIDE SEQUENCE [LARGE SCALE GENOMIC DNA]</scope>
</reference>
<sequence>MLVIRDPIWKCVPWRKYFFFCPVAQEQIEPDPYINPLALFPADLVVARDLLRNGPFFWSSFTPRRVRKSLAHFLSGSWVAEDVDSDSDDPTPRHVPSRGTGAESFRGIRVDLGGIEFSVHDSVLPGWDPNLAFGDGSGSSDLSLPDFDRFFADFPAYLDPPPPAEG</sequence>
<keyword evidence="3" id="KW-1185">Reference proteome</keyword>
<feature type="region of interest" description="Disordered" evidence="1">
    <location>
        <begin position="82"/>
        <end position="101"/>
    </location>
</feature>
<dbReference type="AlphaFoldDB" id="A0ABC8IVF9"/>
<dbReference type="Proteomes" id="UP001642260">
    <property type="component" value="Unassembled WGS sequence"/>
</dbReference>
<name>A0ABC8IVF9_ERUVS</name>
<gene>
    <name evidence="2" type="ORF">ERUC_LOCUS463</name>
</gene>
<evidence type="ECO:0000256" key="1">
    <source>
        <dbReference type="SAM" id="MobiDB-lite"/>
    </source>
</evidence>
<protein>
    <submittedName>
        <fullName evidence="2">Uncharacterized protein</fullName>
    </submittedName>
</protein>
<evidence type="ECO:0000313" key="2">
    <source>
        <dbReference type="EMBL" id="CAH8282604.1"/>
    </source>
</evidence>
<comment type="caution">
    <text evidence="2">The sequence shown here is derived from an EMBL/GenBank/DDBJ whole genome shotgun (WGS) entry which is preliminary data.</text>
</comment>
<accession>A0ABC8IVF9</accession>
<dbReference type="EMBL" id="CAKOAT010000003">
    <property type="protein sequence ID" value="CAH8282604.1"/>
    <property type="molecule type" value="Genomic_DNA"/>
</dbReference>